<gene>
    <name evidence="6" type="primary">rdgC</name>
    <name evidence="7" type="ORF">ABC977_11580</name>
</gene>
<comment type="similarity">
    <text evidence="2 6">Belongs to the RdgC family.</text>
</comment>
<proteinExistence type="inferred from homology"/>
<organism evidence="7 8">
    <name type="scientific">Thioalkalicoccus limnaeus</name>
    <dbReference type="NCBI Taxonomy" id="120681"/>
    <lineage>
        <taxon>Bacteria</taxon>
        <taxon>Pseudomonadati</taxon>
        <taxon>Pseudomonadota</taxon>
        <taxon>Gammaproteobacteria</taxon>
        <taxon>Chromatiales</taxon>
        <taxon>Chromatiaceae</taxon>
        <taxon>Thioalkalicoccus</taxon>
    </lineage>
</organism>
<evidence type="ECO:0000256" key="3">
    <source>
        <dbReference type="ARBA" id="ARBA00022296"/>
    </source>
</evidence>
<dbReference type="InterPro" id="IPR007476">
    <property type="entry name" value="RdgC"/>
</dbReference>
<comment type="subcellular location">
    <subcellularLocation>
        <location evidence="1 6">Cytoplasm</location>
        <location evidence="1 6">Nucleoid</location>
    </subcellularLocation>
</comment>
<dbReference type="PANTHER" id="PTHR38103:SF1">
    <property type="entry name" value="RECOMBINATION-ASSOCIATED PROTEIN RDGC"/>
    <property type="match status" value="1"/>
</dbReference>
<keyword evidence="4 6" id="KW-0963">Cytoplasm</keyword>
<evidence type="ECO:0000256" key="2">
    <source>
        <dbReference type="ARBA" id="ARBA00008657"/>
    </source>
</evidence>
<keyword evidence="5 6" id="KW-0233">DNA recombination</keyword>
<dbReference type="Pfam" id="PF04381">
    <property type="entry name" value="RdgC"/>
    <property type="match status" value="1"/>
</dbReference>
<dbReference type="RefSeq" id="WP_369667432.1">
    <property type="nucleotide sequence ID" value="NZ_JBDKXB010000015.1"/>
</dbReference>
<protein>
    <recommendedName>
        <fullName evidence="3 6">Recombination-associated protein RdgC</fullName>
    </recommendedName>
</protein>
<name>A0ABV4BKT5_9GAMM</name>
<reference evidence="7 8" key="1">
    <citation type="submission" date="2024-05" db="EMBL/GenBank/DDBJ databases">
        <title>Genome Sequence and Characterization of the New Strain Purple Sulfur Bacterium of Genus Thioalkalicoccus.</title>
        <authorList>
            <person name="Bryantseva I.A."/>
            <person name="Kyndt J.A."/>
            <person name="Imhoff J.F."/>
        </authorList>
    </citation>
    <scope>NUCLEOTIDE SEQUENCE [LARGE SCALE GENOMIC DNA]</scope>
    <source>
        <strain evidence="7 8">Um2</strain>
    </source>
</reference>
<dbReference type="NCBIfam" id="NF001464">
    <property type="entry name" value="PRK00321.1-5"/>
    <property type="match status" value="1"/>
</dbReference>
<evidence type="ECO:0000256" key="5">
    <source>
        <dbReference type="ARBA" id="ARBA00023172"/>
    </source>
</evidence>
<evidence type="ECO:0000256" key="6">
    <source>
        <dbReference type="HAMAP-Rule" id="MF_00194"/>
    </source>
</evidence>
<dbReference type="PANTHER" id="PTHR38103">
    <property type="entry name" value="RECOMBINATION-ASSOCIATED PROTEIN RDGC"/>
    <property type="match status" value="1"/>
</dbReference>
<evidence type="ECO:0000256" key="1">
    <source>
        <dbReference type="ARBA" id="ARBA00004453"/>
    </source>
</evidence>
<evidence type="ECO:0000256" key="4">
    <source>
        <dbReference type="ARBA" id="ARBA00022490"/>
    </source>
</evidence>
<dbReference type="Proteomes" id="UP001564408">
    <property type="component" value="Unassembled WGS sequence"/>
</dbReference>
<comment type="function">
    <text evidence="6">May be involved in recombination.</text>
</comment>
<accession>A0ABV4BKT5</accession>
<comment type="caution">
    <text evidence="7">The sequence shown here is derived from an EMBL/GenBank/DDBJ whole genome shotgun (WGS) entry which is preliminary data.</text>
</comment>
<sequence>MFKNARLYRLHEPFPLAAAALEERLAARRFRPCGPLETATLGWTPPFRDGPDEHGRLVHASSGCLLICARRQERLLPGSVVTEALEERVSEIEGNEVRTVGRSERRRLREGILAELLPRAFTRSRRILAYLDTVAGWLVVDAASDKVAEDLVSLLRETLDSLPATPPRPPGVPATRMTDWLKGGRGPQGFELGDACELRDPRDTQSVIRCRGQDLAGEEIATHLRAGKQAVQLALDWHERLAFVLGEDLALKRLRLADELLEGAEEQDEEDPLVRFEAGFTLLAGELRGLIEELAQVFELTDQGAQTAPRAEDQAAAGQTR</sequence>
<evidence type="ECO:0000313" key="7">
    <source>
        <dbReference type="EMBL" id="MEY6433045.1"/>
    </source>
</evidence>
<evidence type="ECO:0000313" key="8">
    <source>
        <dbReference type="Proteomes" id="UP001564408"/>
    </source>
</evidence>
<keyword evidence="8" id="KW-1185">Reference proteome</keyword>
<dbReference type="EMBL" id="JBDKXB010000015">
    <property type="protein sequence ID" value="MEY6433045.1"/>
    <property type="molecule type" value="Genomic_DNA"/>
</dbReference>
<dbReference type="HAMAP" id="MF_00194">
    <property type="entry name" value="RdgC"/>
    <property type="match status" value="1"/>
</dbReference>